<proteinExistence type="predicted"/>
<gene>
    <name evidence="1" type="ORF">NDU88_003904</name>
</gene>
<sequence>MQACARKYSRVRTLPLLRVSGGLVDSASSSEAAQESRAHAAYCTNDSIQIAQAEFSQLRIDIPMLIQGKIYQVTGPTCKRSTDWPAEAAQEKKHAIGCASLLTGLYGSDKDVPTNFYRNLKDQFYHLKGGNNGLTRTW</sequence>
<organism evidence="1 2">
    <name type="scientific">Pleurodeles waltl</name>
    <name type="common">Iberian ribbed newt</name>
    <dbReference type="NCBI Taxonomy" id="8319"/>
    <lineage>
        <taxon>Eukaryota</taxon>
        <taxon>Metazoa</taxon>
        <taxon>Chordata</taxon>
        <taxon>Craniata</taxon>
        <taxon>Vertebrata</taxon>
        <taxon>Euteleostomi</taxon>
        <taxon>Amphibia</taxon>
        <taxon>Batrachia</taxon>
        <taxon>Caudata</taxon>
        <taxon>Salamandroidea</taxon>
        <taxon>Salamandridae</taxon>
        <taxon>Pleurodelinae</taxon>
        <taxon>Pleurodeles</taxon>
    </lineage>
</organism>
<keyword evidence="2" id="KW-1185">Reference proteome</keyword>
<name>A0AAV7TPT2_PLEWA</name>
<accession>A0AAV7TPT2</accession>
<protein>
    <submittedName>
        <fullName evidence="1">Uncharacterized protein</fullName>
    </submittedName>
</protein>
<dbReference type="Proteomes" id="UP001066276">
    <property type="component" value="Chromosome 3_2"/>
</dbReference>
<dbReference type="AlphaFoldDB" id="A0AAV7TPT2"/>
<dbReference type="EMBL" id="JANPWB010000006">
    <property type="protein sequence ID" value="KAJ1178662.1"/>
    <property type="molecule type" value="Genomic_DNA"/>
</dbReference>
<reference evidence="1" key="1">
    <citation type="journal article" date="2022" name="bioRxiv">
        <title>Sequencing and chromosome-scale assembly of the giantPleurodeles waltlgenome.</title>
        <authorList>
            <person name="Brown T."/>
            <person name="Elewa A."/>
            <person name="Iarovenko S."/>
            <person name="Subramanian E."/>
            <person name="Araus A.J."/>
            <person name="Petzold A."/>
            <person name="Susuki M."/>
            <person name="Suzuki K.-i.T."/>
            <person name="Hayashi T."/>
            <person name="Toyoda A."/>
            <person name="Oliveira C."/>
            <person name="Osipova E."/>
            <person name="Leigh N.D."/>
            <person name="Simon A."/>
            <person name="Yun M.H."/>
        </authorList>
    </citation>
    <scope>NUCLEOTIDE SEQUENCE</scope>
    <source>
        <strain evidence="1">20211129_DDA</strain>
        <tissue evidence="1">Liver</tissue>
    </source>
</reference>
<comment type="caution">
    <text evidence="1">The sequence shown here is derived from an EMBL/GenBank/DDBJ whole genome shotgun (WGS) entry which is preliminary data.</text>
</comment>
<evidence type="ECO:0000313" key="1">
    <source>
        <dbReference type="EMBL" id="KAJ1178662.1"/>
    </source>
</evidence>
<evidence type="ECO:0000313" key="2">
    <source>
        <dbReference type="Proteomes" id="UP001066276"/>
    </source>
</evidence>